<keyword evidence="10" id="KW-1185">Reference proteome</keyword>
<dbReference type="Proteomes" id="UP000070589">
    <property type="component" value="Unassembled WGS sequence"/>
</dbReference>
<comment type="similarity">
    <text evidence="7">In the N-terminal section; belongs to the formaldehyde-activating enzyme family.</text>
</comment>
<dbReference type="CDD" id="cd04726">
    <property type="entry name" value="KGPDC_HPS"/>
    <property type="match status" value="1"/>
</dbReference>
<dbReference type="PANTHER" id="PTHR35039:SF3">
    <property type="entry name" value="3-KETO-L-GULONATE-6-PHOSPHATE DECARBOXYLASE SGBH-RELATED"/>
    <property type="match status" value="1"/>
</dbReference>
<dbReference type="InterPro" id="IPR011060">
    <property type="entry name" value="RibuloseP-bd_barrel"/>
</dbReference>
<dbReference type="Pfam" id="PF00215">
    <property type="entry name" value="OMPdecase"/>
    <property type="match status" value="1"/>
</dbReference>
<dbReference type="SMART" id="SM00934">
    <property type="entry name" value="OMPdecase"/>
    <property type="match status" value="1"/>
</dbReference>
<feature type="active site" description="Proton donor" evidence="7">
    <location>
        <position position="17"/>
    </location>
</feature>
<dbReference type="NCBIfam" id="TIGR03126">
    <property type="entry name" value="one_C_fae"/>
    <property type="match status" value="1"/>
</dbReference>
<organism evidence="9 10">
    <name type="scientific">candidate division MSBL1 archaeon SCGC-AAA259D14</name>
    <dbReference type="NCBI Taxonomy" id="1698261"/>
    <lineage>
        <taxon>Archaea</taxon>
        <taxon>Methanobacteriati</taxon>
        <taxon>Methanobacteriota</taxon>
        <taxon>candidate division MSBL1</taxon>
    </lineage>
</organism>
<reference evidence="9 10" key="1">
    <citation type="journal article" date="2016" name="Sci. Rep.">
        <title>Metabolic traits of an uncultured archaeal lineage -MSBL1- from brine pools of the Red Sea.</title>
        <authorList>
            <person name="Mwirichia R."/>
            <person name="Alam I."/>
            <person name="Rashid M."/>
            <person name="Vinu M."/>
            <person name="Ba-Alawi W."/>
            <person name="Anthony Kamau A."/>
            <person name="Kamanda Ngugi D."/>
            <person name="Goker M."/>
            <person name="Klenk H.P."/>
            <person name="Bajic V."/>
            <person name="Stingl U."/>
        </authorList>
    </citation>
    <scope>NUCLEOTIDE SEQUENCE [LARGE SCALE GENOMIC DNA]</scope>
    <source>
        <strain evidence="9">SCGC-AAA259D14</strain>
    </source>
</reference>
<feature type="region of interest" description="3-hexulose-6-phosphate synthase" evidence="7">
    <location>
        <begin position="162"/>
        <end position="405"/>
    </location>
</feature>
<comment type="catalytic activity">
    <reaction evidence="7">
        <text>D-ribulose 5-phosphate + formaldehyde = D-arabino-hex-3-ulose 6-phosphate</text>
        <dbReference type="Rhea" id="RHEA:25201"/>
        <dbReference type="ChEBI" id="CHEBI:16842"/>
        <dbReference type="ChEBI" id="CHEBI:58121"/>
        <dbReference type="ChEBI" id="CHEBI:58542"/>
        <dbReference type="EC" id="4.1.2.43"/>
    </reaction>
</comment>
<evidence type="ECO:0000256" key="6">
    <source>
        <dbReference type="ARBA" id="ARBA00061519"/>
    </source>
</evidence>
<feature type="binding site" evidence="7">
    <location>
        <position position="66"/>
    </location>
    <ligand>
        <name>substrate</name>
    </ligand>
</feature>
<evidence type="ECO:0000256" key="7">
    <source>
        <dbReference type="HAMAP-Rule" id="MF_01268"/>
    </source>
</evidence>
<accession>A0A133U6F6</accession>
<comment type="similarity">
    <text evidence="6">Belongs to the formaldehyde-activating enzyme family.</text>
</comment>
<dbReference type="PATRIC" id="fig|1698261.3.peg.422"/>
<dbReference type="GO" id="GO:0016051">
    <property type="term" value="P:carbohydrate biosynthetic process"/>
    <property type="evidence" value="ECO:0007669"/>
    <property type="project" value="UniProtKB-UniRule"/>
</dbReference>
<evidence type="ECO:0000313" key="10">
    <source>
        <dbReference type="Proteomes" id="UP000070589"/>
    </source>
</evidence>
<dbReference type="EMBL" id="LHXL01000023">
    <property type="protein sequence ID" value="KXA89784.1"/>
    <property type="molecule type" value="Genomic_DNA"/>
</dbReference>
<dbReference type="FunFam" id="3.30.230.60:FF:000001">
    <property type="entry name" value="5,6,7,8-tetrahydromethanopterin hydro-lyase"/>
    <property type="match status" value="1"/>
</dbReference>
<gene>
    <name evidence="7" type="primary">fae-hps</name>
    <name evidence="9" type="ORF">AKJ62_02370</name>
</gene>
<comment type="function">
    <text evidence="7">Catalyzes the reversible formation of ribulose-5-phosphate and formaldehyde from 3-hexulose-6-phosphate.</text>
</comment>
<dbReference type="UniPathway" id="UPA00293"/>
<dbReference type="GO" id="GO:0019854">
    <property type="term" value="P:L-ascorbic acid catabolic process"/>
    <property type="evidence" value="ECO:0007669"/>
    <property type="project" value="TreeGrafter"/>
</dbReference>
<feature type="region of interest" description="Formaldehyde-activating enzyme" evidence="7">
    <location>
        <begin position="1"/>
        <end position="161"/>
    </location>
</feature>
<feature type="binding site" evidence="7">
    <location>
        <position position="48"/>
    </location>
    <ligand>
        <name>substrate</name>
    </ligand>
</feature>
<evidence type="ECO:0000256" key="3">
    <source>
        <dbReference type="ARBA" id="ARBA00023277"/>
    </source>
</evidence>
<proteinExistence type="inferred from homology"/>
<evidence type="ECO:0000256" key="1">
    <source>
        <dbReference type="ARBA" id="ARBA00023239"/>
    </source>
</evidence>
<keyword evidence="2 7" id="KW-0511">Multifunctional enzyme</keyword>
<sequence length="405" mass="44307">MFKVGEALVGDEPNLAHIDLVIGEKDGPAGQAFLNSLSKPSQGHTPLLSVIRPDLPAKPSTLLVPKVTIRDMEDADKAFGPVQEAVSRAVADSVEEGVIPKEQAEELVVIVSVFIHPEADDFQKLSRFNYGATRLAIRRAMEGFPDVDKVLEEKDKGGHPIMGTRTVKLRNPPYLQIAMDKPAIEQQLNLMEQLPESDHLIVEAGTPLIKKYGIKVIEELRKKDEDAFIIADLKTLDTGHLEAEIAADAGADGVVISGLADVNTIEKAAREADKCGIYCILDTLNVENPVDLLEKLEDKPHIVELHRGIDEEYAGKEHSAWGDIPAIKEMTKEKLVAVAGGITQETIGEAIGAGANILVVGRAIANSKDPESKTRDFLESMGKAWSESEKEKFGDIEQFRWRTDF</sequence>
<dbReference type="InterPro" id="IPR001754">
    <property type="entry name" value="OMPdeCOase_dom"/>
</dbReference>
<dbReference type="GO" id="GO:0033982">
    <property type="term" value="F:3-dehydro-L-gulonate-6-phosphate decarboxylase activity"/>
    <property type="evidence" value="ECO:0007669"/>
    <property type="project" value="TreeGrafter"/>
</dbReference>
<dbReference type="FunFam" id="3.20.20.70:FF:000022">
    <property type="entry name" value="3-keto-L-gulonate-6-phosphate decarboxylase UlaD"/>
    <property type="match status" value="1"/>
</dbReference>
<dbReference type="InterPro" id="IPR020568">
    <property type="entry name" value="Ribosomal_Su5_D2-typ_SF"/>
</dbReference>
<dbReference type="GO" id="GO:0006207">
    <property type="term" value="P:'de novo' pyrimidine nucleobase biosynthetic process"/>
    <property type="evidence" value="ECO:0007669"/>
    <property type="project" value="InterPro"/>
</dbReference>
<evidence type="ECO:0000256" key="4">
    <source>
        <dbReference type="ARBA" id="ARBA00052457"/>
    </source>
</evidence>
<dbReference type="GO" id="GO:0043801">
    <property type="term" value="F:hexulose-6-phosphate synthase activity"/>
    <property type="evidence" value="ECO:0007669"/>
    <property type="project" value="UniProtKB-UniRule"/>
</dbReference>
<dbReference type="Pfam" id="PF08714">
    <property type="entry name" value="Fae"/>
    <property type="match status" value="1"/>
</dbReference>
<dbReference type="GO" id="GO:0016836">
    <property type="term" value="F:hydro-lyase activity"/>
    <property type="evidence" value="ECO:0007669"/>
    <property type="project" value="UniProtKB-UniRule"/>
</dbReference>
<dbReference type="InterPro" id="IPR037075">
    <property type="entry name" value="HCHO-activating_enzyme_sf"/>
</dbReference>
<dbReference type="EC" id="4.1.2.43" evidence="7"/>
<comment type="caution">
    <text evidence="9">The sequence shown here is derived from an EMBL/GenBank/DDBJ whole genome shotgun (WGS) entry which is preliminary data.</text>
</comment>
<feature type="domain" description="Orotidine 5'-phosphate decarboxylase" evidence="8">
    <location>
        <begin position="174"/>
        <end position="377"/>
    </location>
</feature>
<dbReference type="NCBIfam" id="NF009833">
    <property type="entry name" value="PRK13307.1"/>
    <property type="match status" value="1"/>
</dbReference>
<name>A0A133U6F6_9EURY</name>
<dbReference type="Gene3D" id="3.30.230.60">
    <property type="entry name" value="Formaldehyde-activating enzyme"/>
    <property type="match status" value="1"/>
</dbReference>
<evidence type="ECO:0000313" key="9">
    <source>
        <dbReference type="EMBL" id="KXA89784.1"/>
    </source>
</evidence>
<dbReference type="InterPro" id="IPR013785">
    <property type="entry name" value="Aldolase_TIM"/>
</dbReference>
<dbReference type="SUPFAM" id="SSF54211">
    <property type="entry name" value="Ribosomal protein S5 domain 2-like"/>
    <property type="match status" value="1"/>
</dbReference>
<dbReference type="PANTHER" id="PTHR35039">
    <property type="entry name" value="3-KETO-L-GULONATE-6-PHOSPHATE DECARBOXYLASE SGBH-RELATED"/>
    <property type="match status" value="1"/>
</dbReference>
<comment type="catalytic activity">
    <reaction evidence="4 7">
        <text>5,6,7,8-tetrahydromethanopterin + formaldehyde = 5,10-methylenetetrahydromethanopterin + H2O</text>
        <dbReference type="Rhea" id="RHEA:24678"/>
        <dbReference type="ChEBI" id="CHEBI:15377"/>
        <dbReference type="ChEBI" id="CHEBI:16842"/>
        <dbReference type="ChEBI" id="CHEBI:57818"/>
        <dbReference type="ChEBI" id="CHEBI:58103"/>
        <dbReference type="EC" id="4.2.1.147"/>
    </reaction>
</comment>
<evidence type="ECO:0000259" key="8">
    <source>
        <dbReference type="SMART" id="SM00934"/>
    </source>
</evidence>
<dbReference type="HAMAP" id="MF_01268">
    <property type="entry name" value="Fae_Hps"/>
    <property type="match status" value="1"/>
</dbReference>
<dbReference type="GO" id="GO:0004590">
    <property type="term" value="F:orotidine-5'-phosphate decarboxylase activity"/>
    <property type="evidence" value="ECO:0007669"/>
    <property type="project" value="InterPro"/>
</dbReference>
<comment type="similarity">
    <text evidence="7">In the C-terminal section; belongs to the HPS/KGPDC family. HPS subfamily.</text>
</comment>
<comment type="pathway">
    <text evidence="7">Carbohydrate biosynthesis; D-ribose 5-phosphate biosynthesis.</text>
</comment>
<dbReference type="InterPro" id="IPR020868">
    <property type="entry name" value="Fae/Hps"/>
</dbReference>
<dbReference type="InterPro" id="IPR041710">
    <property type="entry name" value="HPS/KGPDC"/>
</dbReference>
<dbReference type="SUPFAM" id="SSF51366">
    <property type="entry name" value="Ribulose-phoshate binding barrel"/>
    <property type="match status" value="1"/>
</dbReference>
<evidence type="ECO:0000256" key="5">
    <source>
        <dbReference type="ARBA" id="ARBA00056998"/>
    </source>
</evidence>
<evidence type="ECO:0000256" key="2">
    <source>
        <dbReference type="ARBA" id="ARBA00023268"/>
    </source>
</evidence>
<comment type="function">
    <text evidence="5 7">Catalyzes the condensation of formaldehyde with tetrahydromethanopterin (H(4)MPT) to 5,10-methylenetetrahydromethanopterin.</text>
</comment>
<feature type="binding site" evidence="7">
    <location>
        <position position="83"/>
    </location>
    <ligand>
        <name>substrate</name>
    </ligand>
</feature>
<dbReference type="EC" id="4.2.1.147" evidence="7"/>
<dbReference type="Gene3D" id="3.20.20.70">
    <property type="entry name" value="Aldolase class I"/>
    <property type="match status" value="1"/>
</dbReference>
<dbReference type="AlphaFoldDB" id="A0A133U6F6"/>
<protein>
    <recommendedName>
        <fullName evidence="7">Bifunctional enzyme Fae/Hps</fullName>
    </recommendedName>
    <domain>
        <recommendedName>
            <fullName evidence="7">5,6,7,8-tetrahydromethanopterin hydro-lyase</fullName>
            <ecNumber evidence="7">4.2.1.147</ecNumber>
        </recommendedName>
        <alternativeName>
            <fullName evidence="7">Formaldehyde-activating enzyme</fullName>
            <shortName evidence="7">Fae</shortName>
        </alternativeName>
    </domain>
    <domain>
        <recommendedName>
            <fullName evidence="7">3-hexulose-6-phosphate synthase</fullName>
            <shortName evidence="7">HPS</shortName>
            <ecNumber evidence="7">4.1.2.43</ecNumber>
        </recommendedName>
        <alternativeName>
            <fullName evidence="7">D-arabino-3-hexulose-6-phosphate formaldehyde lyase</fullName>
        </alternativeName>
    </domain>
</protein>
<keyword evidence="1 7" id="KW-0456">Lyase</keyword>
<keyword evidence="3 7" id="KW-0119">Carbohydrate metabolism</keyword>
<feature type="binding site" evidence="7">
    <location>
        <position position="19"/>
    </location>
    <ligand>
        <name>substrate</name>
    </ligand>
</feature>
<dbReference type="GO" id="GO:0016840">
    <property type="term" value="F:carbon-nitrogen lyase activity"/>
    <property type="evidence" value="ECO:0007669"/>
    <property type="project" value="InterPro"/>
</dbReference>
<dbReference type="InterPro" id="IPR014826">
    <property type="entry name" value="HCHO-activating_enzyme"/>
</dbReference>
<feature type="binding site" evidence="7">
    <location>
        <position position="68"/>
    </location>
    <ligand>
        <name>substrate</name>
    </ligand>
</feature>